<dbReference type="FunFam" id="1.10.730.10:FF:000008">
    <property type="entry name" value="Arginine--tRNA ligase"/>
    <property type="match status" value="1"/>
</dbReference>
<name>F6DAL6_THICA</name>
<dbReference type="Pfam" id="PF00750">
    <property type="entry name" value="tRNA-synt_1d"/>
    <property type="match status" value="2"/>
</dbReference>
<dbReference type="GO" id="GO:0005524">
    <property type="term" value="F:ATP binding"/>
    <property type="evidence" value="ECO:0007669"/>
    <property type="project" value="UniProtKB-UniRule"/>
</dbReference>
<dbReference type="SUPFAM" id="SSF52374">
    <property type="entry name" value="Nucleotidylyl transferase"/>
    <property type="match status" value="1"/>
</dbReference>
<keyword evidence="5 10" id="KW-0547">Nucleotide-binding</keyword>
<keyword evidence="8 10" id="KW-0030">Aminoacyl-tRNA synthetase</keyword>
<dbReference type="Pfam" id="PF05746">
    <property type="entry name" value="DALR_1"/>
    <property type="match status" value="1"/>
</dbReference>
<dbReference type="SMART" id="SM01016">
    <property type="entry name" value="Arg_tRNA_synt_N"/>
    <property type="match status" value="1"/>
</dbReference>
<keyword evidence="3 10" id="KW-0963">Cytoplasm</keyword>
<dbReference type="PROSITE" id="PS00178">
    <property type="entry name" value="AA_TRNA_LIGASE_I"/>
    <property type="match status" value="1"/>
</dbReference>
<organism evidence="14 15">
    <name type="scientific">Thiomicrospira cyclica (strain DSM 14477 / JCM 11371 / ALM1)</name>
    <name type="common">Thioalkalimicrobium cyclicum</name>
    <dbReference type="NCBI Taxonomy" id="717773"/>
    <lineage>
        <taxon>Bacteria</taxon>
        <taxon>Pseudomonadati</taxon>
        <taxon>Pseudomonadota</taxon>
        <taxon>Gammaproteobacteria</taxon>
        <taxon>Thiotrichales</taxon>
        <taxon>Piscirickettsiaceae</taxon>
        <taxon>Thiomicrospira</taxon>
    </lineage>
</organism>
<dbReference type="InterPro" id="IPR001278">
    <property type="entry name" value="Arg-tRNA-ligase"/>
</dbReference>
<evidence type="ECO:0000256" key="7">
    <source>
        <dbReference type="ARBA" id="ARBA00022917"/>
    </source>
</evidence>
<dbReference type="InterPro" id="IPR005148">
    <property type="entry name" value="Arg-tRNA-synth_N"/>
</dbReference>
<dbReference type="SUPFAM" id="SSF47323">
    <property type="entry name" value="Anticodon-binding domain of a subclass of class I aminoacyl-tRNA synthetases"/>
    <property type="match status" value="1"/>
</dbReference>
<evidence type="ECO:0000256" key="6">
    <source>
        <dbReference type="ARBA" id="ARBA00022840"/>
    </source>
</evidence>
<evidence type="ECO:0000259" key="12">
    <source>
        <dbReference type="SMART" id="SM00836"/>
    </source>
</evidence>
<evidence type="ECO:0000256" key="8">
    <source>
        <dbReference type="ARBA" id="ARBA00023146"/>
    </source>
</evidence>
<comment type="subcellular location">
    <subcellularLocation>
        <location evidence="1 10">Cytoplasm</location>
    </subcellularLocation>
</comment>
<dbReference type="SUPFAM" id="SSF55190">
    <property type="entry name" value="Arginyl-tRNA synthetase (ArgRS), N-terminal 'additional' domain"/>
    <property type="match status" value="1"/>
</dbReference>
<dbReference type="PRINTS" id="PR01038">
    <property type="entry name" value="TRNASYNTHARG"/>
</dbReference>
<dbReference type="RefSeq" id="WP_013836047.1">
    <property type="nucleotide sequence ID" value="NC_015581.1"/>
</dbReference>
<dbReference type="Gene3D" id="3.30.1360.70">
    <property type="entry name" value="Arginyl tRNA synthetase N-terminal domain"/>
    <property type="match status" value="1"/>
</dbReference>
<dbReference type="InterPro" id="IPR001412">
    <property type="entry name" value="aa-tRNA-synth_I_CS"/>
</dbReference>
<evidence type="ECO:0000313" key="15">
    <source>
        <dbReference type="Proteomes" id="UP000009232"/>
    </source>
</evidence>
<dbReference type="SMART" id="SM00836">
    <property type="entry name" value="DALR_1"/>
    <property type="match status" value="1"/>
</dbReference>
<dbReference type="STRING" id="717773.Thicy_1514"/>
<proteinExistence type="inferred from homology"/>
<keyword evidence="7 10" id="KW-0648">Protein biosynthesis</keyword>
<dbReference type="InterPro" id="IPR008909">
    <property type="entry name" value="DALR_anticod-bd"/>
</dbReference>
<dbReference type="Gene3D" id="3.40.50.620">
    <property type="entry name" value="HUPs"/>
    <property type="match status" value="1"/>
</dbReference>
<comment type="catalytic activity">
    <reaction evidence="9 10">
        <text>tRNA(Arg) + L-arginine + ATP = L-arginyl-tRNA(Arg) + AMP + diphosphate</text>
        <dbReference type="Rhea" id="RHEA:20301"/>
        <dbReference type="Rhea" id="RHEA-COMP:9658"/>
        <dbReference type="Rhea" id="RHEA-COMP:9673"/>
        <dbReference type="ChEBI" id="CHEBI:30616"/>
        <dbReference type="ChEBI" id="CHEBI:32682"/>
        <dbReference type="ChEBI" id="CHEBI:33019"/>
        <dbReference type="ChEBI" id="CHEBI:78442"/>
        <dbReference type="ChEBI" id="CHEBI:78513"/>
        <dbReference type="ChEBI" id="CHEBI:456215"/>
        <dbReference type="EC" id="6.1.1.19"/>
    </reaction>
</comment>
<evidence type="ECO:0000256" key="3">
    <source>
        <dbReference type="ARBA" id="ARBA00022490"/>
    </source>
</evidence>
<dbReference type="CDD" id="cd00671">
    <property type="entry name" value="ArgRS_core"/>
    <property type="match status" value="1"/>
</dbReference>
<evidence type="ECO:0000256" key="9">
    <source>
        <dbReference type="ARBA" id="ARBA00049339"/>
    </source>
</evidence>
<dbReference type="PANTHER" id="PTHR11956">
    <property type="entry name" value="ARGINYL-TRNA SYNTHETASE"/>
    <property type="match status" value="1"/>
</dbReference>
<dbReference type="GO" id="GO:0005737">
    <property type="term" value="C:cytoplasm"/>
    <property type="evidence" value="ECO:0007669"/>
    <property type="project" value="UniProtKB-SubCell"/>
</dbReference>
<reference evidence="14 15" key="1">
    <citation type="submission" date="2011-05" db="EMBL/GenBank/DDBJ databases">
        <title>Complete sequence of Thioalkalimicrobium cyclicum ALM1.</title>
        <authorList>
            <consortium name="US DOE Joint Genome Institute"/>
            <person name="Lucas S."/>
            <person name="Han J."/>
            <person name="Lapidus A."/>
            <person name="Cheng J.-F."/>
            <person name="Goodwin L."/>
            <person name="Pitluck S."/>
            <person name="Peters L."/>
            <person name="Mikhailova N."/>
            <person name="Davenport K."/>
            <person name="Han C."/>
            <person name="Tapia R."/>
            <person name="Land M."/>
            <person name="Hauser L."/>
            <person name="Kyrpides N."/>
            <person name="Ivanova N."/>
            <person name="Pagani I."/>
            <person name="Kappler U."/>
            <person name="Woyke T."/>
        </authorList>
    </citation>
    <scope>NUCLEOTIDE SEQUENCE [LARGE SCALE GENOMIC DNA]</scope>
    <source>
        <strain evidence="15">DSM 14477 / JCM 11371 / ALM1</strain>
    </source>
</reference>
<dbReference type="AlphaFoldDB" id="F6DAL6"/>
<feature type="domain" description="Arginyl tRNA synthetase N-terminal" evidence="13">
    <location>
        <begin position="3"/>
        <end position="91"/>
    </location>
</feature>
<sequence>MKNTLNQLLITAIKTLQADQVLPQELNFTLQIDATKDKAHGDFATNLAMMLAKQAGLPPRALAEKLVAALPAHESVTQVVIAGPGFINFYVNEQAKMAVVAQVHQQGPQFGQTSTGQGASVLVEFVSANPTGPLHVGHGRGAAYGASLANLLAFAGYQVTREYYVNDAGRQMDILATSVWLRYLELCGESFRFPSNGYKGDYIYAIARQLEVKFGQTLRKPSFEVMAGIAADEGETDAQGQAGDKERHIDDLIAKAKALLGAHDYEELFNLALHDILADIEEDLAEFGVTFDNWFSERSLMNSGVVDAAIEKLQQAGKIYEQNGALWFRSTDYGDEKDRVVVRENGIKTYFASDIAYHFNKLEREFETLIDIWGADHHGYIPRVKAAMDAMGTNPNALQVQLVQFAILYRGGERAQMSTRSGQFVTLRELRDEVGNDAARYFYVSRKSEQHMDFDLDLAKSKSNENPVYYIQYAHARICSVLQQVTEKGFTAFDAQAGLENLALLTTEHEQDVAAKLAQFPDLIARAAEAREPHQIAYYLKDLAHALHSYYNAQPLLVADDHLRNARLSLLVAIKQVLVNGLTLLGVSAPERM</sequence>
<evidence type="ECO:0000313" key="14">
    <source>
        <dbReference type="EMBL" id="AEG32272.1"/>
    </source>
</evidence>
<dbReference type="InterPro" id="IPR009080">
    <property type="entry name" value="tRNAsynth_Ia_anticodon-bd"/>
</dbReference>
<dbReference type="CDD" id="cd07956">
    <property type="entry name" value="Anticodon_Ia_Arg"/>
    <property type="match status" value="1"/>
</dbReference>
<evidence type="ECO:0000256" key="5">
    <source>
        <dbReference type="ARBA" id="ARBA00022741"/>
    </source>
</evidence>
<accession>F6DAL6</accession>
<feature type="domain" description="DALR anticodon binding" evidence="12">
    <location>
        <begin position="471"/>
        <end position="593"/>
    </location>
</feature>
<dbReference type="KEGG" id="tcy:Thicy_1514"/>
<dbReference type="InterPro" id="IPR014729">
    <property type="entry name" value="Rossmann-like_a/b/a_fold"/>
</dbReference>
<evidence type="ECO:0000256" key="4">
    <source>
        <dbReference type="ARBA" id="ARBA00022598"/>
    </source>
</evidence>
<dbReference type="eggNOG" id="COG0018">
    <property type="taxonomic scope" value="Bacteria"/>
</dbReference>
<dbReference type="PANTHER" id="PTHR11956:SF5">
    <property type="entry name" value="ARGININE--TRNA LIGASE, CYTOPLASMIC"/>
    <property type="match status" value="1"/>
</dbReference>
<evidence type="ECO:0000256" key="2">
    <source>
        <dbReference type="ARBA" id="ARBA00005594"/>
    </source>
</evidence>
<dbReference type="GO" id="GO:0006420">
    <property type="term" value="P:arginyl-tRNA aminoacylation"/>
    <property type="evidence" value="ECO:0007669"/>
    <property type="project" value="UniProtKB-UniRule"/>
</dbReference>
<evidence type="ECO:0000259" key="13">
    <source>
        <dbReference type="SMART" id="SM01016"/>
    </source>
</evidence>
<keyword evidence="6 10" id="KW-0067">ATP-binding</keyword>
<dbReference type="EMBL" id="CP002776">
    <property type="protein sequence ID" value="AEG32272.1"/>
    <property type="molecule type" value="Genomic_DNA"/>
</dbReference>
<protein>
    <recommendedName>
        <fullName evidence="10">Arginine--tRNA ligase</fullName>
        <ecNumber evidence="10">6.1.1.19</ecNumber>
    </recommendedName>
    <alternativeName>
        <fullName evidence="10">Arginyl-tRNA synthetase</fullName>
        <shortName evidence="10">ArgRS</shortName>
    </alternativeName>
</protein>
<dbReference type="Proteomes" id="UP000009232">
    <property type="component" value="Chromosome"/>
</dbReference>
<dbReference type="HAMAP" id="MF_00123">
    <property type="entry name" value="Arg_tRNA_synth"/>
    <property type="match status" value="1"/>
</dbReference>
<dbReference type="Pfam" id="PF03485">
    <property type="entry name" value="Arg_tRNA_synt_N"/>
    <property type="match status" value="1"/>
</dbReference>
<evidence type="ECO:0000256" key="1">
    <source>
        <dbReference type="ARBA" id="ARBA00004496"/>
    </source>
</evidence>
<dbReference type="InterPro" id="IPR035684">
    <property type="entry name" value="ArgRS_core"/>
</dbReference>
<feature type="short sequence motif" description="'HIGH' region" evidence="10">
    <location>
        <begin position="128"/>
        <end position="138"/>
    </location>
</feature>
<dbReference type="GO" id="GO:0004814">
    <property type="term" value="F:arginine-tRNA ligase activity"/>
    <property type="evidence" value="ECO:0007669"/>
    <property type="project" value="UniProtKB-UniRule"/>
</dbReference>
<dbReference type="Gene3D" id="1.10.730.10">
    <property type="entry name" value="Isoleucyl-tRNA Synthetase, Domain 1"/>
    <property type="match status" value="1"/>
</dbReference>
<dbReference type="HOGENOM" id="CLU_006406_0_1_6"/>
<dbReference type="EC" id="6.1.1.19" evidence="10"/>
<dbReference type="OrthoDB" id="9803211at2"/>
<keyword evidence="4 10" id="KW-0436">Ligase</keyword>
<gene>
    <name evidence="10" type="primary">argS</name>
    <name evidence="14" type="ordered locus">Thicy_1514</name>
</gene>
<evidence type="ECO:0000256" key="11">
    <source>
        <dbReference type="RuleBase" id="RU363038"/>
    </source>
</evidence>
<comment type="subunit">
    <text evidence="10">Monomer.</text>
</comment>
<dbReference type="InterPro" id="IPR036695">
    <property type="entry name" value="Arg-tRNA-synth_N_sf"/>
</dbReference>
<comment type="similarity">
    <text evidence="2 10 11">Belongs to the class-I aminoacyl-tRNA synthetase family.</text>
</comment>
<dbReference type="NCBIfam" id="TIGR00456">
    <property type="entry name" value="argS"/>
    <property type="match status" value="1"/>
</dbReference>
<evidence type="ECO:0000256" key="10">
    <source>
        <dbReference type="HAMAP-Rule" id="MF_00123"/>
    </source>
</evidence>
<dbReference type="FunFam" id="3.30.1360.70:FF:000003">
    <property type="entry name" value="Arginine--tRNA ligase"/>
    <property type="match status" value="1"/>
</dbReference>
<keyword evidence="15" id="KW-1185">Reference proteome</keyword>